<protein>
    <submittedName>
        <fullName evidence="6">Unannotated protein</fullName>
    </submittedName>
</protein>
<dbReference type="Gene3D" id="3.40.50.720">
    <property type="entry name" value="NAD(P)-binding Rossmann-like Domain"/>
    <property type="match status" value="1"/>
</dbReference>
<dbReference type="PANTHER" id="PTHR43078:SF6">
    <property type="entry name" value="UDP-GLUCURONIC ACID DECARBOXYLASE 1"/>
    <property type="match status" value="1"/>
</dbReference>
<accession>A0A6J6ZY00</accession>
<dbReference type="AlphaFoldDB" id="A0A6J6ZY00"/>
<dbReference type="PANTHER" id="PTHR43078">
    <property type="entry name" value="UDP-GLUCURONIC ACID DECARBOXYLASE-RELATED"/>
    <property type="match status" value="1"/>
</dbReference>
<dbReference type="Pfam" id="PF01370">
    <property type="entry name" value="Epimerase"/>
    <property type="match status" value="1"/>
</dbReference>
<dbReference type="SUPFAM" id="SSF51735">
    <property type="entry name" value="NAD(P)-binding Rossmann-fold domains"/>
    <property type="match status" value="1"/>
</dbReference>
<reference evidence="6" key="1">
    <citation type="submission" date="2020-05" db="EMBL/GenBank/DDBJ databases">
        <authorList>
            <person name="Chiriac C."/>
            <person name="Salcher M."/>
            <person name="Ghai R."/>
            <person name="Kavagutti S V."/>
        </authorList>
    </citation>
    <scope>NUCLEOTIDE SEQUENCE</scope>
</reference>
<evidence type="ECO:0000256" key="3">
    <source>
        <dbReference type="ARBA" id="ARBA00023027"/>
    </source>
</evidence>
<evidence type="ECO:0000259" key="5">
    <source>
        <dbReference type="Pfam" id="PF01370"/>
    </source>
</evidence>
<dbReference type="GO" id="GO:0033320">
    <property type="term" value="P:UDP-D-xylose biosynthetic process"/>
    <property type="evidence" value="ECO:0007669"/>
    <property type="project" value="UniProtKB-UniPathway"/>
</dbReference>
<dbReference type="EMBL" id="CAFAAQ010000264">
    <property type="protein sequence ID" value="CAB4825493.1"/>
    <property type="molecule type" value="Genomic_DNA"/>
</dbReference>
<evidence type="ECO:0000256" key="2">
    <source>
        <dbReference type="ARBA" id="ARBA00022793"/>
    </source>
</evidence>
<gene>
    <name evidence="6" type="ORF">UFOPK3046_01985</name>
</gene>
<dbReference type="UniPathway" id="UPA00796">
    <property type="reaction ID" value="UER00771"/>
</dbReference>
<dbReference type="InterPro" id="IPR044516">
    <property type="entry name" value="UXS-like"/>
</dbReference>
<evidence type="ECO:0000313" key="6">
    <source>
        <dbReference type="EMBL" id="CAB4825493.1"/>
    </source>
</evidence>
<evidence type="ECO:0000256" key="1">
    <source>
        <dbReference type="ARBA" id="ARBA00001911"/>
    </source>
</evidence>
<feature type="domain" description="NAD-dependent epimerase/dehydratase" evidence="5">
    <location>
        <begin position="4"/>
        <end position="241"/>
    </location>
</feature>
<evidence type="ECO:0000256" key="4">
    <source>
        <dbReference type="ARBA" id="ARBA00023239"/>
    </source>
</evidence>
<dbReference type="GO" id="GO:0005737">
    <property type="term" value="C:cytoplasm"/>
    <property type="evidence" value="ECO:0007669"/>
    <property type="project" value="TreeGrafter"/>
</dbReference>
<name>A0A6J6ZY00_9ZZZZ</name>
<sequence>MMRALITGGAGFIGSHLVDALVARGDDCTVLDDLSRGTRDNLAHLTDQVTLIEGSVTDQDLVGDLAPEFDAIYHLASVVGVRSTIANPAKVIEVAVTGTANLLRTAAPDAAFLVASSSEIYGRSVATPFDEQTPGLLGPPQAARWSYAHAKACMEHLALAAGSTSRRPASVIRYFNVFGPRMPRSVDPSVITLFLDAAQAGQDLVIYGAGTQTRSFVFVQDAVDGTIAACERGSGAVVNLGGPQETSIADLAEQILSTTSSKSTVQRVALPTALGLTSEEPHRRSATGVLAAELLDWKPQTSLTEGLDTTWTSWPA</sequence>
<dbReference type="InterPro" id="IPR036291">
    <property type="entry name" value="NAD(P)-bd_dom_sf"/>
</dbReference>
<organism evidence="6">
    <name type="scientific">freshwater metagenome</name>
    <dbReference type="NCBI Taxonomy" id="449393"/>
    <lineage>
        <taxon>unclassified sequences</taxon>
        <taxon>metagenomes</taxon>
        <taxon>ecological metagenomes</taxon>
    </lineage>
</organism>
<proteinExistence type="predicted"/>
<keyword evidence="3" id="KW-0520">NAD</keyword>
<dbReference type="GO" id="GO:0070403">
    <property type="term" value="F:NAD+ binding"/>
    <property type="evidence" value="ECO:0007669"/>
    <property type="project" value="InterPro"/>
</dbReference>
<dbReference type="GO" id="GO:0048040">
    <property type="term" value="F:UDP-glucuronate decarboxylase activity"/>
    <property type="evidence" value="ECO:0007669"/>
    <property type="project" value="TreeGrafter"/>
</dbReference>
<dbReference type="GO" id="GO:0042732">
    <property type="term" value="P:D-xylose metabolic process"/>
    <property type="evidence" value="ECO:0007669"/>
    <property type="project" value="InterPro"/>
</dbReference>
<comment type="cofactor">
    <cofactor evidence="1">
        <name>NAD(+)</name>
        <dbReference type="ChEBI" id="CHEBI:57540"/>
    </cofactor>
</comment>
<keyword evidence="4" id="KW-0456">Lyase</keyword>
<dbReference type="InterPro" id="IPR001509">
    <property type="entry name" value="Epimerase_deHydtase"/>
</dbReference>
<keyword evidence="2" id="KW-0210">Decarboxylase</keyword>